<name>A0A9N8WL48_9GLOM</name>
<dbReference type="OrthoDB" id="10254221at2759"/>
<evidence type="ECO:0000259" key="1">
    <source>
        <dbReference type="Pfam" id="PF13460"/>
    </source>
</evidence>
<dbReference type="Proteomes" id="UP000789508">
    <property type="component" value="Unassembled WGS sequence"/>
</dbReference>
<dbReference type="InterPro" id="IPR036291">
    <property type="entry name" value="NAD(P)-bd_dom_sf"/>
</dbReference>
<comment type="caution">
    <text evidence="2">The sequence shown here is derived from an EMBL/GenBank/DDBJ whole genome shotgun (WGS) entry which is preliminary data.</text>
</comment>
<dbReference type="EMBL" id="CAJVPS010000471">
    <property type="protein sequence ID" value="CAG8488483.1"/>
    <property type="molecule type" value="Genomic_DNA"/>
</dbReference>
<dbReference type="PANTHER" id="PTHR15020:SF50">
    <property type="entry name" value="UPF0659 PROTEIN YMR090W"/>
    <property type="match status" value="1"/>
</dbReference>
<dbReference type="Pfam" id="PF13460">
    <property type="entry name" value="NAD_binding_10"/>
    <property type="match status" value="1"/>
</dbReference>
<sequence>MSSNNFGQSNVINAVKHSSLPISSYNILAFLTQEEEDMPSMRRGKHILVLGASGRLGSQVVQQALDASYHVTILVRNDRSLPFSRRQLKDPNLVICVGSIFSRIDLDRVIEGQDAVINCLSPRTLWTSDIKLNSRAQRLINESMVKFDVKRLIIVRCHGTPTIDSFFTRLLSNKVYHDKKVQEKLIMENSEFLDWTIIRVGGLSNGKLTKKYLLLDNDEIVFKKVSRADVAHFILKEIGTGMWVKQAPLINGKV</sequence>
<reference evidence="2" key="1">
    <citation type="submission" date="2021-06" db="EMBL/GenBank/DDBJ databases">
        <authorList>
            <person name="Kallberg Y."/>
            <person name="Tangrot J."/>
            <person name="Rosling A."/>
        </authorList>
    </citation>
    <scope>NUCLEOTIDE SEQUENCE</scope>
    <source>
        <strain evidence="2">FL130A</strain>
    </source>
</reference>
<accession>A0A9N8WL48</accession>
<dbReference type="SUPFAM" id="SSF51735">
    <property type="entry name" value="NAD(P)-binding Rossmann-fold domains"/>
    <property type="match status" value="1"/>
</dbReference>
<protein>
    <submittedName>
        <fullName evidence="2">3655_t:CDS:1</fullName>
    </submittedName>
</protein>
<keyword evidence="3" id="KW-1185">Reference proteome</keyword>
<dbReference type="Gene3D" id="3.40.50.720">
    <property type="entry name" value="NAD(P)-binding Rossmann-like Domain"/>
    <property type="match status" value="1"/>
</dbReference>
<proteinExistence type="predicted"/>
<dbReference type="AlphaFoldDB" id="A0A9N8WL48"/>
<gene>
    <name evidence="2" type="ORF">ALEPTO_LOCUS2855</name>
</gene>
<evidence type="ECO:0000313" key="2">
    <source>
        <dbReference type="EMBL" id="CAG8488483.1"/>
    </source>
</evidence>
<organism evidence="2 3">
    <name type="scientific">Ambispora leptoticha</name>
    <dbReference type="NCBI Taxonomy" id="144679"/>
    <lineage>
        <taxon>Eukaryota</taxon>
        <taxon>Fungi</taxon>
        <taxon>Fungi incertae sedis</taxon>
        <taxon>Mucoromycota</taxon>
        <taxon>Glomeromycotina</taxon>
        <taxon>Glomeromycetes</taxon>
        <taxon>Archaeosporales</taxon>
        <taxon>Ambisporaceae</taxon>
        <taxon>Ambispora</taxon>
    </lineage>
</organism>
<dbReference type="InterPro" id="IPR016040">
    <property type="entry name" value="NAD(P)-bd_dom"/>
</dbReference>
<evidence type="ECO:0000313" key="3">
    <source>
        <dbReference type="Proteomes" id="UP000789508"/>
    </source>
</evidence>
<dbReference type="PANTHER" id="PTHR15020">
    <property type="entry name" value="FLAVIN REDUCTASE-RELATED"/>
    <property type="match status" value="1"/>
</dbReference>
<feature type="domain" description="NAD(P)-binding" evidence="1">
    <location>
        <begin position="51"/>
        <end position="237"/>
    </location>
</feature>